<protein>
    <submittedName>
        <fullName evidence="1">Uncharacterized protein</fullName>
    </submittedName>
</protein>
<sequence length="66" mass="7702">MVCSKQDSKRKLQEILESLKSIVSTNQLQKKVSSQAQEIQRYLFKLNQKSVKIKHHNICKTFKGIL</sequence>
<dbReference type="KEGG" id="het:BBW65_00725"/>
<name>A0A1B1U3S6_9HELI</name>
<gene>
    <name evidence="1" type="ORF">BBW65_00725</name>
</gene>
<accession>A0A1B1U3S6</accession>
<reference evidence="2" key="1">
    <citation type="submission" date="2016-07" db="EMBL/GenBank/DDBJ databases">
        <authorList>
            <person name="Florea S."/>
            <person name="Webb J.S."/>
            <person name="Jaromczyk J."/>
            <person name="Schardl C.L."/>
        </authorList>
    </citation>
    <scope>NUCLEOTIDE SEQUENCE [LARGE SCALE GENOMIC DNA]</scope>
    <source>
        <strain evidence="2">MIT 01-6242</strain>
    </source>
</reference>
<proteinExistence type="predicted"/>
<dbReference type="Proteomes" id="UP000092884">
    <property type="component" value="Chromosome"/>
</dbReference>
<dbReference type="EMBL" id="CP016503">
    <property type="protein sequence ID" value="ANV97427.1"/>
    <property type="molecule type" value="Genomic_DNA"/>
</dbReference>
<evidence type="ECO:0000313" key="2">
    <source>
        <dbReference type="Proteomes" id="UP000092884"/>
    </source>
</evidence>
<keyword evidence="2" id="KW-1185">Reference proteome</keyword>
<evidence type="ECO:0000313" key="1">
    <source>
        <dbReference type="EMBL" id="ANV97427.1"/>
    </source>
</evidence>
<organism evidence="1 2">
    <name type="scientific">Helicobacter enhydrae</name>
    <dbReference type="NCBI Taxonomy" id="222136"/>
    <lineage>
        <taxon>Bacteria</taxon>
        <taxon>Pseudomonadati</taxon>
        <taxon>Campylobacterota</taxon>
        <taxon>Epsilonproteobacteria</taxon>
        <taxon>Campylobacterales</taxon>
        <taxon>Helicobacteraceae</taxon>
        <taxon>Helicobacter</taxon>
    </lineage>
</organism>
<dbReference type="AlphaFoldDB" id="A0A1B1U3S6"/>